<feature type="domain" description="Sm" evidence="3">
    <location>
        <begin position="954"/>
        <end position="1039"/>
    </location>
</feature>
<organism evidence="4 5">
    <name type="scientific">Vigna mungo</name>
    <name type="common">Black gram</name>
    <name type="synonym">Phaseolus mungo</name>
    <dbReference type="NCBI Taxonomy" id="3915"/>
    <lineage>
        <taxon>Eukaryota</taxon>
        <taxon>Viridiplantae</taxon>
        <taxon>Streptophyta</taxon>
        <taxon>Embryophyta</taxon>
        <taxon>Tracheophyta</taxon>
        <taxon>Spermatophyta</taxon>
        <taxon>Magnoliopsida</taxon>
        <taxon>eudicotyledons</taxon>
        <taxon>Gunneridae</taxon>
        <taxon>Pentapetalae</taxon>
        <taxon>rosids</taxon>
        <taxon>fabids</taxon>
        <taxon>Fabales</taxon>
        <taxon>Fabaceae</taxon>
        <taxon>Papilionoideae</taxon>
        <taxon>50 kb inversion clade</taxon>
        <taxon>NPAAA clade</taxon>
        <taxon>indigoferoid/millettioid clade</taxon>
        <taxon>Phaseoleae</taxon>
        <taxon>Vigna</taxon>
    </lineage>
</organism>
<feature type="compositionally biased region" description="Low complexity" evidence="1">
    <location>
        <begin position="1225"/>
        <end position="1237"/>
    </location>
</feature>
<feature type="compositionally biased region" description="Polar residues" evidence="1">
    <location>
        <begin position="892"/>
        <end position="906"/>
    </location>
</feature>
<dbReference type="Pfam" id="PF06741">
    <property type="entry name" value="LsmAD"/>
    <property type="match status" value="1"/>
</dbReference>
<dbReference type="PANTHER" id="PTHR12854">
    <property type="entry name" value="ATAXIN 2-RELATED"/>
    <property type="match status" value="1"/>
</dbReference>
<evidence type="ECO:0000313" key="5">
    <source>
        <dbReference type="Proteomes" id="UP001374535"/>
    </source>
</evidence>
<dbReference type="InterPro" id="IPR045117">
    <property type="entry name" value="ATXN2-like"/>
</dbReference>
<dbReference type="InterPro" id="IPR000195">
    <property type="entry name" value="Rab-GAP-TBC_dom"/>
</dbReference>
<protein>
    <recommendedName>
        <fullName evidence="6">Rab-GAP TBC domain-containing protein</fullName>
    </recommendedName>
</protein>
<evidence type="ECO:0000313" key="4">
    <source>
        <dbReference type="EMBL" id="WVY99649.1"/>
    </source>
</evidence>
<dbReference type="Gene3D" id="2.30.30.100">
    <property type="match status" value="1"/>
</dbReference>
<evidence type="ECO:0000259" key="2">
    <source>
        <dbReference type="PROSITE" id="PS50086"/>
    </source>
</evidence>
<evidence type="ECO:0008006" key="6">
    <source>
        <dbReference type="Google" id="ProtNLM"/>
    </source>
</evidence>
<dbReference type="InterPro" id="IPR025852">
    <property type="entry name" value="SM_dom_ATX"/>
</dbReference>
<dbReference type="InterPro" id="IPR047575">
    <property type="entry name" value="Sm"/>
</dbReference>
<sequence>MSALSSDQISNVEADCYWCLSKLLDGMQDHYTFAQPGIQRLVFKLKELVRRIDDPVSSPMEEQGLEFLQFSFLWFICLLIREVPFHLVTRLWDTYLAEGDALPDFLVYIFASFLLTDAMLHKLSFSKDTAVGILDSRFNQTLRNVQGYLSSFDHEFSMGEILIHRTQEWFMSVWCNHPILMLLKGRNIPGKILLSQRVSSPDYSSLPSPTYTRSPSYSDTRTSGHTSERIEKEAQSTRKSLGTPNENKLKVSASNVESPSEEVQKSSLGARATDSARVLKFTKSLYFFLIYPVEKLRELSWSGVPDYMRPAVWRLLFGYAPTNSDRREGVLRRKRLEYLDYVSQYYDIPDAERSDDEINMLRQIAVDCPRTVPEVSFFQQEQVQKSLERILYTWAIRHPASGYVQGINDLVTPFLVVFLSEYLEGAIDNWSMSALSLDQISNVEADCYWCLSKLLDGMQDHYTFAQPGIQRLVFKLKELVRRIDVPLDPVSSHMEEQGLEFLQFAFRWFNCLLIREEEVHACFINLLHIRPQELVHSVPFHLVTRLWDTYLAEGDALPDFLVYIFASFLLTPRCRGVVFLDPFPSSGTLNDPNRNTHLLQRCSSLLRLGMLLLGGLMVSQVARNVAFILLQKYTQQAVSLGQIQSTLNSRWPGTSSFLIKAHWGRKGYEQIGADFGRWLNGLNEQCTWLVYARKIFVWVRCFELRSVYLPEPNQTELLRRLSLSLRRLVRPRRPPTEAAPQSPQSIPNRDKLPSLAPLSTSAGIRQFGSDQPLAGETAVSQVGPQRKIYLRLGTFTPHESRVLTSTANHCTLGQVSIWPSITSWDCRFGILEISVNVVFPKEKELQVSSQCREWMPNNSYSSGVRIGVMDTNFSTLVVIGTGKRGPGKNERMNLQQPGQPKSSNGYSRRKSEREGTIKSENKILSGKLNASRLTNTGAVTGSKGGNYENPSHDRLVYVTTCLIGHQVEVHLKNGSTYSGVFHATNTEKDFGIVLKMARLTKDGLSRGQKSGAEFVSKPPMKILIIPAKDVVQVIAQDVAIARDGLPNESHQDMHQEIMVDSLISQSRHVELGRELKPWVPDEDDPQCPELENIFDGHWNSTFNEELYTTKLEKGPQTRELEKQALRIAREIEGEETQDLHLAEERGFHLHEDFDIDEETRFSSVYRGKRADDSGFDEDVLFDTHSSDTFGGVFGSVVKRSSEISGGKGNDGARTLANSSVDHKQSSQSSTSVDLSRSGSYDHAKQLASELPAISYSSVDGESRILENSISNQDGDNDTKEASVIQAEDVQLSKSEDSQGPLYLKKDGTDKGVLSPNASSYAPSIHTSLKAHEKMGSHGDLIGGSATGKVNGETKSVNSRGTPYVSDSVGIPAASSGPGLSPSSSVGSLSSEKSTLNPNAKEFKLNPNAKSFIPSPARPPTPPSDGSFYFPTNVTTVPSMPGMPMGIGDSLPKKLCRIVGFGLPAFIGPTFAGPQPMVYNPQVAPMPSQAYFHPNAPQYGQLLGHPRLYMPGYLPELYLLINVLRTRSSEINIYRKCHTRDGTIDDLAISILVGKISAADAKSLKACVMLFAKFANSGR</sequence>
<feature type="region of interest" description="Disordered" evidence="1">
    <location>
        <begin position="1334"/>
        <end position="1429"/>
    </location>
</feature>
<dbReference type="SMART" id="SM00164">
    <property type="entry name" value="TBC"/>
    <property type="match status" value="1"/>
</dbReference>
<feature type="domain" description="Rab-GAP TBC" evidence="2">
    <location>
        <begin position="1"/>
        <end position="99"/>
    </location>
</feature>
<dbReference type="SMART" id="SM01272">
    <property type="entry name" value="LsmAD"/>
    <property type="match status" value="1"/>
</dbReference>
<dbReference type="Gene3D" id="1.10.8.270">
    <property type="entry name" value="putative rabgap domain of human tbc1 domain family member 14 like domains"/>
    <property type="match status" value="1"/>
</dbReference>
<reference evidence="4 5" key="1">
    <citation type="journal article" date="2023" name="Life. Sci Alliance">
        <title>Evolutionary insights into 3D genome organization and epigenetic landscape of Vigna mungo.</title>
        <authorList>
            <person name="Junaid A."/>
            <person name="Singh B."/>
            <person name="Bhatia S."/>
        </authorList>
    </citation>
    <scope>NUCLEOTIDE SEQUENCE [LARGE SCALE GENOMIC DNA]</scope>
    <source>
        <strain evidence="4">Urdbean</strain>
    </source>
</reference>
<dbReference type="GO" id="GO:0003729">
    <property type="term" value="F:mRNA binding"/>
    <property type="evidence" value="ECO:0007669"/>
    <property type="project" value="TreeGrafter"/>
</dbReference>
<dbReference type="PANTHER" id="PTHR12854:SF7">
    <property type="entry name" value="ATAXIN-2 HOMOLOG"/>
    <property type="match status" value="1"/>
</dbReference>
<feature type="region of interest" description="Disordered" evidence="1">
    <location>
        <begin position="732"/>
        <end position="752"/>
    </location>
</feature>
<dbReference type="FunFam" id="1.10.8.270:FF:000028">
    <property type="entry name" value="TBC domain containing protein"/>
    <property type="match status" value="1"/>
</dbReference>
<feature type="compositionally biased region" description="Low complexity" evidence="1">
    <location>
        <begin position="1374"/>
        <end position="1390"/>
    </location>
</feature>
<dbReference type="SUPFAM" id="SSF47923">
    <property type="entry name" value="Ypt/Rab-GAP domain of gyp1p"/>
    <property type="match status" value="3"/>
</dbReference>
<proteinExistence type="predicted"/>
<dbReference type="Gene3D" id="1.10.472.80">
    <property type="entry name" value="Ypt/Rab-GAP domain of gyp1p, domain 3"/>
    <property type="match status" value="2"/>
</dbReference>
<dbReference type="PROSITE" id="PS52002">
    <property type="entry name" value="SM"/>
    <property type="match status" value="1"/>
</dbReference>
<dbReference type="Proteomes" id="UP001374535">
    <property type="component" value="Chromosome 8"/>
</dbReference>
<name>A0AAQ3MZ96_VIGMU</name>
<dbReference type="Pfam" id="PF00566">
    <property type="entry name" value="RabGAP-TBC"/>
    <property type="match status" value="2"/>
</dbReference>
<feature type="compositionally biased region" description="Basic and acidic residues" evidence="1">
    <location>
        <begin position="226"/>
        <end position="236"/>
    </location>
</feature>
<dbReference type="InterPro" id="IPR035969">
    <property type="entry name" value="Rab-GAP_TBC_sf"/>
</dbReference>
<feature type="region of interest" description="Disordered" evidence="1">
    <location>
        <begin position="1200"/>
        <end position="1237"/>
    </location>
</feature>
<accession>A0AAQ3MZ96</accession>
<feature type="compositionally biased region" description="Polar residues" evidence="1">
    <location>
        <begin position="237"/>
        <end position="258"/>
    </location>
</feature>
<feature type="region of interest" description="Disordered" evidence="1">
    <location>
        <begin position="199"/>
        <end position="265"/>
    </location>
</feature>
<dbReference type="InterPro" id="IPR009604">
    <property type="entry name" value="LsmAD_domain"/>
</dbReference>
<gene>
    <name evidence="4" type="ORF">V8G54_025719</name>
</gene>
<feature type="compositionally biased region" description="Basic and acidic residues" evidence="1">
    <location>
        <begin position="909"/>
        <end position="919"/>
    </location>
</feature>
<feature type="region of interest" description="Disordered" evidence="1">
    <location>
        <begin position="1286"/>
        <end position="1318"/>
    </location>
</feature>
<dbReference type="EMBL" id="CP144693">
    <property type="protein sequence ID" value="WVY99649.1"/>
    <property type="molecule type" value="Genomic_DNA"/>
</dbReference>
<feature type="compositionally biased region" description="Low complexity" evidence="1">
    <location>
        <begin position="203"/>
        <end position="223"/>
    </location>
</feature>
<feature type="domain" description="Rab-GAP TBC" evidence="2">
    <location>
        <begin position="303"/>
        <end position="554"/>
    </location>
</feature>
<dbReference type="GO" id="GO:0034063">
    <property type="term" value="P:stress granule assembly"/>
    <property type="evidence" value="ECO:0007669"/>
    <property type="project" value="TreeGrafter"/>
</dbReference>
<feature type="region of interest" description="Disordered" evidence="1">
    <location>
        <begin position="880"/>
        <end position="919"/>
    </location>
</feature>
<evidence type="ECO:0000256" key="1">
    <source>
        <dbReference type="SAM" id="MobiDB-lite"/>
    </source>
</evidence>
<keyword evidence="5" id="KW-1185">Reference proteome</keyword>
<evidence type="ECO:0000259" key="3">
    <source>
        <dbReference type="PROSITE" id="PS52002"/>
    </source>
</evidence>
<dbReference type="Pfam" id="PF14438">
    <property type="entry name" value="SM-ATX"/>
    <property type="match status" value="1"/>
</dbReference>
<dbReference type="PROSITE" id="PS50086">
    <property type="entry name" value="TBC_RABGAP"/>
    <property type="match status" value="2"/>
</dbReference>
<dbReference type="GO" id="GO:0010494">
    <property type="term" value="C:cytoplasmic stress granule"/>
    <property type="evidence" value="ECO:0007669"/>
    <property type="project" value="TreeGrafter"/>
</dbReference>